<dbReference type="InterPro" id="IPR001789">
    <property type="entry name" value="Sig_transdc_resp-reg_receiver"/>
</dbReference>
<evidence type="ECO:0000259" key="9">
    <source>
        <dbReference type="PROSITE" id="PS50110"/>
    </source>
</evidence>
<accession>A0A7T6Z4H5</accession>
<evidence type="ECO:0000256" key="6">
    <source>
        <dbReference type="ARBA" id="ARBA00023163"/>
    </source>
</evidence>
<dbReference type="InterPro" id="IPR016032">
    <property type="entry name" value="Sig_transdc_resp-reg_C-effctor"/>
</dbReference>
<dbReference type="SMART" id="SM00862">
    <property type="entry name" value="Trans_reg_C"/>
    <property type="match status" value="1"/>
</dbReference>
<dbReference type="GO" id="GO:0005829">
    <property type="term" value="C:cytosol"/>
    <property type="evidence" value="ECO:0007669"/>
    <property type="project" value="TreeGrafter"/>
</dbReference>
<feature type="domain" description="OmpR/PhoB-type" evidence="10">
    <location>
        <begin position="134"/>
        <end position="234"/>
    </location>
</feature>
<dbReference type="AlphaFoldDB" id="A0A7T6Z4H5"/>
<evidence type="ECO:0000256" key="7">
    <source>
        <dbReference type="PROSITE-ProRule" id="PRU00169"/>
    </source>
</evidence>
<dbReference type="Pfam" id="PF00486">
    <property type="entry name" value="Trans_reg_C"/>
    <property type="match status" value="1"/>
</dbReference>
<dbReference type="InterPro" id="IPR001867">
    <property type="entry name" value="OmpR/PhoB-type_DNA-bd"/>
</dbReference>
<dbReference type="PANTHER" id="PTHR48111:SF1">
    <property type="entry name" value="TWO-COMPONENT RESPONSE REGULATOR ORR33"/>
    <property type="match status" value="1"/>
</dbReference>
<dbReference type="SMART" id="SM00448">
    <property type="entry name" value="REC"/>
    <property type="match status" value="1"/>
</dbReference>
<evidence type="ECO:0000256" key="1">
    <source>
        <dbReference type="ARBA" id="ARBA00004496"/>
    </source>
</evidence>
<dbReference type="FunFam" id="3.40.50.2300:FF:000001">
    <property type="entry name" value="DNA-binding response regulator PhoB"/>
    <property type="match status" value="1"/>
</dbReference>
<dbReference type="Gene3D" id="1.10.10.10">
    <property type="entry name" value="Winged helix-like DNA-binding domain superfamily/Winged helix DNA-binding domain"/>
    <property type="match status" value="1"/>
</dbReference>
<dbReference type="KEGG" id="scia:HUG15_14585"/>
<dbReference type="Gene3D" id="6.10.250.690">
    <property type="match status" value="1"/>
</dbReference>
<keyword evidence="12" id="KW-1185">Reference proteome</keyword>
<keyword evidence="4" id="KW-0805">Transcription regulation</keyword>
<dbReference type="GO" id="GO:0006355">
    <property type="term" value="P:regulation of DNA-templated transcription"/>
    <property type="evidence" value="ECO:0007669"/>
    <property type="project" value="InterPro"/>
</dbReference>
<evidence type="ECO:0000256" key="2">
    <source>
        <dbReference type="ARBA" id="ARBA00022553"/>
    </source>
</evidence>
<feature type="DNA-binding region" description="OmpR/PhoB-type" evidence="8">
    <location>
        <begin position="134"/>
        <end position="234"/>
    </location>
</feature>
<organism evidence="11 12">
    <name type="scientific">Salicibibacter cibarius</name>
    <dbReference type="NCBI Taxonomy" id="2743000"/>
    <lineage>
        <taxon>Bacteria</taxon>
        <taxon>Bacillati</taxon>
        <taxon>Bacillota</taxon>
        <taxon>Bacilli</taxon>
        <taxon>Bacillales</taxon>
        <taxon>Bacillaceae</taxon>
        <taxon>Salicibibacter</taxon>
    </lineage>
</organism>
<feature type="domain" description="Response regulatory" evidence="9">
    <location>
        <begin position="9"/>
        <end position="123"/>
    </location>
</feature>
<dbReference type="PROSITE" id="PS51755">
    <property type="entry name" value="OMPR_PHOB"/>
    <property type="match status" value="1"/>
</dbReference>
<reference evidence="11 12" key="1">
    <citation type="submission" date="2020-06" db="EMBL/GenBank/DDBJ databases">
        <title>Genomic analysis of Salicibibacter sp. NKC5-3.</title>
        <authorList>
            <person name="Oh Y.J."/>
        </authorList>
    </citation>
    <scope>NUCLEOTIDE SEQUENCE [LARGE SCALE GENOMIC DNA]</scope>
    <source>
        <strain evidence="11 12">NKC5-3</strain>
    </source>
</reference>
<dbReference type="GO" id="GO:0032993">
    <property type="term" value="C:protein-DNA complex"/>
    <property type="evidence" value="ECO:0007669"/>
    <property type="project" value="TreeGrafter"/>
</dbReference>
<evidence type="ECO:0000313" key="12">
    <source>
        <dbReference type="Proteomes" id="UP000595823"/>
    </source>
</evidence>
<evidence type="ECO:0000256" key="3">
    <source>
        <dbReference type="ARBA" id="ARBA00023012"/>
    </source>
</evidence>
<dbReference type="GO" id="GO:0000976">
    <property type="term" value="F:transcription cis-regulatory region binding"/>
    <property type="evidence" value="ECO:0007669"/>
    <property type="project" value="TreeGrafter"/>
</dbReference>
<evidence type="ECO:0000256" key="4">
    <source>
        <dbReference type="ARBA" id="ARBA00023015"/>
    </source>
</evidence>
<dbReference type="EMBL" id="CP054705">
    <property type="protein sequence ID" value="QQK76671.1"/>
    <property type="molecule type" value="Genomic_DNA"/>
</dbReference>
<evidence type="ECO:0000259" key="10">
    <source>
        <dbReference type="PROSITE" id="PS51755"/>
    </source>
</evidence>
<dbReference type="Proteomes" id="UP000595823">
    <property type="component" value="Chromosome"/>
</dbReference>
<dbReference type="PANTHER" id="PTHR48111">
    <property type="entry name" value="REGULATOR OF RPOS"/>
    <property type="match status" value="1"/>
</dbReference>
<dbReference type="Gene3D" id="3.40.50.2300">
    <property type="match status" value="1"/>
</dbReference>
<keyword evidence="6" id="KW-0804">Transcription</keyword>
<comment type="subcellular location">
    <subcellularLocation>
        <location evidence="1">Cytoplasm</location>
    </subcellularLocation>
</comment>
<dbReference type="Pfam" id="PF00072">
    <property type="entry name" value="Response_reg"/>
    <property type="match status" value="1"/>
</dbReference>
<keyword evidence="3" id="KW-0902">Two-component regulatory system</keyword>
<dbReference type="SUPFAM" id="SSF52172">
    <property type="entry name" value="CheY-like"/>
    <property type="match status" value="1"/>
</dbReference>
<protein>
    <submittedName>
        <fullName evidence="11">Response regulator transcription factor</fullName>
    </submittedName>
</protein>
<evidence type="ECO:0000256" key="5">
    <source>
        <dbReference type="ARBA" id="ARBA00023125"/>
    </source>
</evidence>
<evidence type="ECO:0000313" key="11">
    <source>
        <dbReference type="EMBL" id="QQK76671.1"/>
    </source>
</evidence>
<dbReference type="InterPro" id="IPR011006">
    <property type="entry name" value="CheY-like_superfamily"/>
</dbReference>
<dbReference type="SUPFAM" id="SSF46894">
    <property type="entry name" value="C-terminal effector domain of the bipartite response regulators"/>
    <property type="match status" value="1"/>
</dbReference>
<feature type="modified residue" description="4-aspartylphosphate" evidence="7">
    <location>
        <position position="58"/>
    </location>
</feature>
<keyword evidence="5 8" id="KW-0238">DNA-binding</keyword>
<dbReference type="InterPro" id="IPR036388">
    <property type="entry name" value="WH-like_DNA-bd_sf"/>
</dbReference>
<proteinExistence type="predicted"/>
<dbReference type="PROSITE" id="PS50110">
    <property type="entry name" value="RESPONSE_REGULATORY"/>
    <property type="match status" value="1"/>
</dbReference>
<gene>
    <name evidence="11" type="ORF">HUG15_14585</name>
</gene>
<name>A0A7T6Z4H5_9BACI</name>
<sequence>MGGAKVAERILIVDDERKMRQLIGLYLTEEGYELDEASSGMEAIQMAINQSYDAIILDIMMPRTDGWEVCKRLRIAGSPVGILILTAKTEVEDRVKGLDLGADDYLVKPFAPEELVARVKALLRRKFSPVNEGQTEITAGALFIQPDRYGVKVAGQAVDFTAKEFEILYLMANHPERVYTRENVIEQIWSIESEWQDPRTIDTHIKNIRTKLKKAGLSFNPIKTVWGVGYTFNTTEGK</sequence>
<dbReference type="InterPro" id="IPR039420">
    <property type="entry name" value="WalR-like"/>
</dbReference>
<dbReference type="CDD" id="cd00383">
    <property type="entry name" value="trans_reg_C"/>
    <property type="match status" value="1"/>
</dbReference>
<dbReference type="CDD" id="cd17627">
    <property type="entry name" value="REC_OmpR_PrrA-like"/>
    <property type="match status" value="1"/>
</dbReference>
<dbReference type="GO" id="GO:0000156">
    <property type="term" value="F:phosphorelay response regulator activity"/>
    <property type="evidence" value="ECO:0007669"/>
    <property type="project" value="TreeGrafter"/>
</dbReference>
<evidence type="ECO:0000256" key="8">
    <source>
        <dbReference type="PROSITE-ProRule" id="PRU01091"/>
    </source>
</evidence>
<keyword evidence="2 7" id="KW-0597">Phosphoprotein</keyword>